<feature type="transmembrane region" description="Helical" evidence="1">
    <location>
        <begin position="6"/>
        <end position="26"/>
    </location>
</feature>
<protein>
    <submittedName>
        <fullName evidence="5">Diguanylate cyclase</fullName>
        <ecNumber evidence="5">2.7.7.65</ecNumber>
    </submittedName>
</protein>
<feature type="transmembrane region" description="Helical" evidence="1">
    <location>
        <begin position="224"/>
        <end position="246"/>
    </location>
</feature>
<feature type="transmembrane region" description="Helical" evidence="1">
    <location>
        <begin position="98"/>
        <end position="119"/>
    </location>
</feature>
<dbReference type="SUPFAM" id="SSF55073">
    <property type="entry name" value="Nucleotide cyclase"/>
    <property type="match status" value="1"/>
</dbReference>
<dbReference type="CDD" id="cd01949">
    <property type="entry name" value="GGDEF"/>
    <property type="match status" value="1"/>
</dbReference>
<dbReference type="InterPro" id="IPR003018">
    <property type="entry name" value="GAF"/>
</dbReference>
<dbReference type="SUPFAM" id="SSF109604">
    <property type="entry name" value="HD-domain/PDEase-like"/>
    <property type="match status" value="1"/>
</dbReference>
<organism evidence="5 6">
    <name type="scientific">Clostridium symbiosum</name>
    <name type="common">Bacteroides symbiosus</name>
    <dbReference type="NCBI Taxonomy" id="1512"/>
    <lineage>
        <taxon>Bacteria</taxon>
        <taxon>Bacillati</taxon>
        <taxon>Bacillota</taxon>
        <taxon>Clostridia</taxon>
        <taxon>Lachnospirales</taxon>
        <taxon>Lachnospiraceae</taxon>
        <taxon>Otoolea</taxon>
    </lineage>
</organism>
<evidence type="ECO:0000259" key="4">
    <source>
        <dbReference type="PROSITE" id="PS51832"/>
    </source>
</evidence>
<dbReference type="SMART" id="SM00471">
    <property type="entry name" value="HDc"/>
    <property type="match status" value="1"/>
</dbReference>
<dbReference type="EC" id="2.7.7.65" evidence="5"/>
<keyword evidence="5" id="KW-0808">Transferase</keyword>
<dbReference type="PROSITE" id="PS50887">
    <property type="entry name" value="GGDEF"/>
    <property type="match status" value="1"/>
</dbReference>
<dbReference type="Pfam" id="PF00990">
    <property type="entry name" value="GGDEF"/>
    <property type="match status" value="1"/>
</dbReference>
<dbReference type="PROSITE" id="PS51832">
    <property type="entry name" value="HD_GYP"/>
    <property type="match status" value="1"/>
</dbReference>
<dbReference type="CDD" id="cd00077">
    <property type="entry name" value="HDc"/>
    <property type="match status" value="1"/>
</dbReference>
<dbReference type="Pfam" id="PF01590">
    <property type="entry name" value="GAF"/>
    <property type="match status" value="1"/>
</dbReference>
<dbReference type="InterPro" id="IPR029016">
    <property type="entry name" value="GAF-like_dom_sf"/>
</dbReference>
<evidence type="ECO:0000256" key="1">
    <source>
        <dbReference type="SAM" id="Phobius"/>
    </source>
</evidence>
<dbReference type="Gene3D" id="3.30.70.270">
    <property type="match status" value="1"/>
</dbReference>
<dbReference type="Pfam" id="PF13487">
    <property type="entry name" value="HD_5"/>
    <property type="match status" value="1"/>
</dbReference>
<dbReference type="EMBL" id="JAINVB010000001">
    <property type="protein sequence ID" value="MCK0085860.1"/>
    <property type="molecule type" value="Genomic_DNA"/>
</dbReference>
<feature type="transmembrane region" description="Helical" evidence="1">
    <location>
        <begin position="266"/>
        <end position="283"/>
    </location>
</feature>
<dbReference type="NCBIfam" id="TIGR00277">
    <property type="entry name" value="HDIG"/>
    <property type="match status" value="1"/>
</dbReference>
<dbReference type="InterPro" id="IPR031621">
    <property type="entry name" value="HisKA_7TM"/>
</dbReference>
<keyword evidence="1" id="KW-1133">Transmembrane helix</keyword>
<dbReference type="Proteomes" id="UP001203136">
    <property type="component" value="Unassembled WGS sequence"/>
</dbReference>
<dbReference type="PANTHER" id="PTHR43155:SF2">
    <property type="entry name" value="CYCLIC DI-GMP PHOSPHODIESTERASE PA4108"/>
    <property type="match status" value="1"/>
</dbReference>
<dbReference type="Gene3D" id="1.10.3210.10">
    <property type="entry name" value="Hypothetical protein af1432"/>
    <property type="match status" value="1"/>
</dbReference>
<feature type="domain" description="HD" evidence="3">
    <location>
        <begin position="668"/>
        <end position="790"/>
    </location>
</feature>
<proteinExistence type="predicted"/>
<evidence type="ECO:0000313" key="5">
    <source>
        <dbReference type="EMBL" id="MCK0085860.1"/>
    </source>
</evidence>
<feature type="domain" description="GGDEF" evidence="2">
    <location>
        <begin position="494"/>
        <end position="628"/>
    </location>
</feature>
<dbReference type="PROSITE" id="PS51831">
    <property type="entry name" value="HD"/>
    <property type="match status" value="1"/>
</dbReference>
<feature type="transmembrane region" description="Helical" evidence="1">
    <location>
        <begin position="64"/>
        <end position="86"/>
    </location>
</feature>
<dbReference type="AlphaFoldDB" id="A0AAW5F2P9"/>
<dbReference type="InterPro" id="IPR003607">
    <property type="entry name" value="HD/PDEase_dom"/>
</dbReference>
<accession>A0AAW5F2P9</accession>
<dbReference type="InterPro" id="IPR006675">
    <property type="entry name" value="HDIG_dom"/>
</dbReference>
<dbReference type="InterPro" id="IPR043128">
    <property type="entry name" value="Rev_trsase/Diguanyl_cyclase"/>
</dbReference>
<dbReference type="NCBIfam" id="TIGR00254">
    <property type="entry name" value="GGDEF"/>
    <property type="match status" value="1"/>
</dbReference>
<feature type="transmembrane region" description="Helical" evidence="1">
    <location>
        <begin position="170"/>
        <end position="188"/>
    </location>
</feature>
<dbReference type="SUPFAM" id="SSF55781">
    <property type="entry name" value="GAF domain-like"/>
    <property type="match status" value="1"/>
</dbReference>
<dbReference type="InterPro" id="IPR037522">
    <property type="entry name" value="HD_GYP_dom"/>
</dbReference>
<reference evidence="5" key="1">
    <citation type="journal article" date="2022" name="Cell Host Microbe">
        <title>Colonization of the live biotherapeutic product VE303 and modulation of the microbiota and metabolites in healthy volunteers.</title>
        <authorList>
            <person name="Dsouza M."/>
            <person name="Menon R."/>
            <person name="Crossette E."/>
            <person name="Bhattarai S.K."/>
            <person name="Schneider J."/>
            <person name="Kim Y.G."/>
            <person name="Reddy S."/>
            <person name="Caballero S."/>
            <person name="Felix C."/>
            <person name="Cornacchione L."/>
            <person name="Hendrickson J."/>
            <person name="Watson A.R."/>
            <person name="Minot S.S."/>
            <person name="Greenfield N."/>
            <person name="Schopf L."/>
            <person name="Szabady R."/>
            <person name="Patarroyo J."/>
            <person name="Smith W."/>
            <person name="Harrison P."/>
            <person name="Kuijper E.J."/>
            <person name="Kelly C.P."/>
            <person name="Olle B."/>
            <person name="Bobilev D."/>
            <person name="Silber J.L."/>
            <person name="Bucci V."/>
            <person name="Roberts B."/>
            <person name="Faith J."/>
            <person name="Norman J.M."/>
        </authorList>
    </citation>
    <scope>NUCLEOTIDE SEQUENCE</scope>
    <source>
        <strain evidence="5">VE303-04</strain>
    </source>
</reference>
<keyword evidence="1" id="KW-0812">Transmembrane</keyword>
<dbReference type="SMART" id="SM00065">
    <property type="entry name" value="GAF"/>
    <property type="match status" value="1"/>
</dbReference>
<feature type="transmembrane region" description="Helical" evidence="1">
    <location>
        <begin position="38"/>
        <end position="58"/>
    </location>
</feature>
<evidence type="ECO:0000313" key="6">
    <source>
        <dbReference type="Proteomes" id="UP001203136"/>
    </source>
</evidence>
<dbReference type="SMART" id="SM00267">
    <property type="entry name" value="GGDEF"/>
    <property type="match status" value="1"/>
</dbReference>
<keyword evidence="1" id="KW-0472">Membrane</keyword>
<dbReference type="InterPro" id="IPR006674">
    <property type="entry name" value="HD_domain"/>
</dbReference>
<dbReference type="Pfam" id="PF16927">
    <property type="entry name" value="HisKA_7TM"/>
    <property type="match status" value="1"/>
</dbReference>
<dbReference type="InterPro" id="IPR000160">
    <property type="entry name" value="GGDEF_dom"/>
</dbReference>
<dbReference type="Gene3D" id="3.30.450.40">
    <property type="match status" value="1"/>
</dbReference>
<name>A0AAW5F2P9_CLOSY</name>
<dbReference type="InterPro" id="IPR029787">
    <property type="entry name" value="Nucleotide_cyclase"/>
</dbReference>
<feature type="transmembrane region" description="Helical" evidence="1">
    <location>
        <begin position="139"/>
        <end position="158"/>
    </location>
</feature>
<dbReference type="GO" id="GO:0052621">
    <property type="term" value="F:diguanylate cyclase activity"/>
    <property type="evidence" value="ECO:0007669"/>
    <property type="project" value="UniProtKB-EC"/>
</dbReference>
<dbReference type="RefSeq" id="WP_024738151.1">
    <property type="nucleotide sequence ID" value="NZ_JAINVB010000001.1"/>
</dbReference>
<gene>
    <name evidence="5" type="ORF">K5I21_08280</name>
</gene>
<evidence type="ECO:0000259" key="2">
    <source>
        <dbReference type="PROSITE" id="PS50887"/>
    </source>
</evidence>
<sequence>MSGVIPFTWVPILAVFCYAFLMIALLSAKKNPLINSFIQLLFCFTIWTGCSLLMRLRLYPGYKLWYELSILALFAAPYLVYMFLYHFVESRDKYMKKVWLLVTAVILILTHFELFLKAPELVETGDGRFVFLYESNWKILIPTFLIVLMLIHGARMVAYGVKERDVPVRSLLPIMIGPPVLIIGNLISILPGNYFPWDTLSGIIYASLMFYAMYRKRLFRMTLLVSRGVVLAETMCLCSVMGAYLIRPTEQKLQTYFPEFEGYTTLIIAILFAVSMMLIYQLLQKILNNLFLREEQIQQERLKEFSTAVSQSLDLQEILALLVRVICDSIRVNKAYVCLKDQTGKHFRPVCSAAPLDEKAFSISSDNPCITWFNTRENCMFMSDFKRSSTYKSMWDAEKRLLSGLEVSCIVPLKRDGDLVGVVLIGRKMKGSEYTFDDISFLESAQSIAAIAVKNANLYEQAKREATVDHLTGLLNRKSFMERLNEVYNDKRNDSVALIILDLDDFKLFNQLYGTYAGDNALRRTAQIILSTVGRNGISCRYGGKEFAICMPGYNLYQALELAKNIKQQVGRQETDGSGVLLKALTLSGGICVAPYSASSVKELLENTDMAVYNAKRSGKNRICQYSLAEADSDIETARSNIMTGNYEEYAATIYALTAAIDAKDHYTFSHSQNVANYAKTLAKAAGLNEEHAQMIYEAGLLHDIGKIAIPENIITKPGQLSDEEYGIMKTHVEHSIAIIRHLPSLDYLIPAVVGHHERWDGRGYPRGITGEELPIGARCLAVADAFDAITSVRSYKPSYPVEYACQELRKQAGRQFDPTLAELFVKLVENGTITVENAAQGMKN</sequence>
<keyword evidence="5" id="KW-0548">Nucleotidyltransferase</keyword>
<feature type="domain" description="HD-GYP" evidence="4">
    <location>
        <begin position="646"/>
        <end position="841"/>
    </location>
</feature>
<dbReference type="PANTHER" id="PTHR43155">
    <property type="entry name" value="CYCLIC DI-GMP PHOSPHODIESTERASE PA4108-RELATED"/>
    <property type="match status" value="1"/>
</dbReference>
<feature type="transmembrane region" description="Helical" evidence="1">
    <location>
        <begin position="194"/>
        <end position="212"/>
    </location>
</feature>
<evidence type="ECO:0000259" key="3">
    <source>
        <dbReference type="PROSITE" id="PS51831"/>
    </source>
</evidence>
<comment type="caution">
    <text evidence="5">The sequence shown here is derived from an EMBL/GenBank/DDBJ whole genome shotgun (WGS) entry which is preliminary data.</text>
</comment>